<comment type="subcellular location">
    <subcellularLocation>
        <location evidence="1">Membrane</location>
        <topology evidence="1">Multi-pass membrane protein</topology>
    </subcellularLocation>
</comment>
<feature type="transmembrane region" description="Helical" evidence="8">
    <location>
        <begin position="481"/>
        <end position="503"/>
    </location>
</feature>
<keyword evidence="6 8" id="KW-0472">Membrane</keyword>
<dbReference type="GO" id="GO:1905039">
    <property type="term" value="P:carboxylic acid transmembrane transport"/>
    <property type="evidence" value="ECO:0007669"/>
    <property type="project" value="UniProtKB-ARBA"/>
</dbReference>
<dbReference type="AlphaFoldDB" id="C0GDT1"/>
<dbReference type="eggNOG" id="COG0471">
    <property type="taxonomic scope" value="Bacteria"/>
</dbReference>
<feature type="transmembrane region" description="Helical" evidence="8">
    <location>
        <begin position="84"/>
        <end position="100"/>
    </location>
</feature>
<keyword evidence="4 8" id="KW-0812">Transmembrane</keyword>
<feature type="transmembrane region" description="Helical" evidence="8">
    <location>
        <begin position="220"/>
        <end position="237"/>
    </location>
</feature>
<dbReference type="GO" id="GO:0008514">
    <property type="term" value="F:organic anion transmembrane transporter activity"/>
    <property type="evidence" value="ECO:0007669"/>
    <property type="project" value="UniProtKB-ARBA"/>
</dbReference>
<feature type="transmembrane region" description="Helical" evidence="8">
    <location>
        <begin position="419"/>
        <end position="439"/>
    </location>
</feature>
<dbReference type="InterPro" id="IPR001898">
    <property type="entry name" value="SLC13A/DASS"/>
</dbReference>
<evidence type="ECO:0000313" key="9">
    <source>
        <dbReference type="EMBL" id="EEG78564.1"/>
    </source>
</evidence>
<evidence type="ECO:0000256" key="4">
    <source>
        <dbReference type="ARBA" id="ARBA00022692"/>
    </source>
</evidence>
<dbReference type="Proteomes" id="UP000006443">
    <property type="component" value="Unassembled WGS sequence"/>
</dbReference>
<dbReference type="CDD" id="cd01115">
    <property type="entry name" value="SLC13_permease"/>
    <property type="match status" value="1"/>
</dbReference>
<dbReference type="PANTHER" id="PTHR10283">
    <property type="entry name" value="SOLUTE CARRIER FAMILY 13 MEMBER"/>
    <property type="match status" value="1"/>
</dbReference>
<evidence type="ECO:0000256" key="3">
    <source>
        <dbReference type="ARBA" id="ARBA00020150"/>
    </source>
</evidence>
<dbReference type="RefSeq" id="WP_008514543.1">
    <property type="nucleotide sequence ID" value="NZ_ACJM01000002.1"/>
</dbReference>
<protein>
    <recommendedName>
        <fullName evidence="3">Sodium-dependent dicarboxylate transporter SdcS</fullName>
    </recommendedName>
    <alternativeName>
        <fullName evidence="7">Na(+)/dicarboxylate symporter</fullName>
    </alternativeName>
</protein>
<name>C0GDT1_DETAL</name>
<feature type="transmembrane region" description="Helical" evidence="8">
    <location>
        <begin position="161"/>
        <end position="177"/>
    </location>
</feature>
<reference evidence="9 10" key="1">
    <citation type="submission" date="2009-02" db="EMBL/GenBank/DDBJ databases">
        <title>Sequencing of the draft genome and assembly of Dethiobacter alkaliphilus AHT 1.</title>
        <authorList>
            <consortium name="US DOE Joint Genome Institute (JGI-PGF)"/>
            <person name="Lucas S."/>
            <person name="Copeland A."/>
            <person name="Lapidus A."/>
            <person name="Glavina del Rio T."/>
            <person name="Dalin E."/>
            <person name="Tice H."/>
            <person name="Bruce D."/>
            <person name="Goodwin L."/>
            <person name="Pitluck S."/>
            <person name="Larimer F."/>
            <person name="Land M.L."/>
            <person name="Hauser L."/>
            <person name="Muyzer G."/>
        </authorList>
    </citation>
    <scope>NUCLEOTIDE SEQUENCE [LARGE SCALE GENOMIC DNA]</scope>
    <source>
        <strain evidence="9 10">AHT 1</strain>
    </source>
</reference>
<dbReference type="OrthoDB" id="9765532at2"/>
<feature type="transmembrane region" description="Helical" evidence="8">
    <location>
        <begin position="257"/>
        <end position="277"/>
    </location>
</feature>
<evidence type="ECO:0000256" key="6">
    <source>
        <dbReference type="ARBA" id="ARBA00023136"/>
    </source>
</evidence>
<dbReference type="PANTHER" id="PTHR10283:SF82">
    <property type="entry name" value="SOLUTE CARRIER FAMILY 13 MEMBER 2"/>
    <property type="match status" value="1"/>
</dbReference>
<comment type="caution">
    <text evidence="9">The sequence shown here is derived from an EMBL/GenBank/DDBJ whole genome shotgun (WGS) entry which is preliminary data.</text>
</comment>
<feature type="transmembrane region" description="Helical" evidence="8">
    <location>
        <begin position="297"/>
        <end position="319"/>
    </location>
</feature>
<feature type="transmembrane region" description="Helical" evidence="8">
    <location>
        <begin position="112"/>
        <end position="141"/>
    </location>
</feature>
<keyword evidence="10" id="KW-1185">Reference proteome</keyword>
<evidence type="ECO:0000256" key="2">
    <source>
        <dbReference type="ARBA" id="ARBA00006772"/>
    </source>
</evidence>
<dbReference type="NCBIfam" id="TIGR00785">
    <property type="entry name" value="dass"/>
    <property type="match status" value="1"/>
</dbReference>
<proteinExistence type="inferred from homology"/>
<feature type="transmembrane region" description="Helical" evidence="8">
    <location>
        <begin position="509"/>
        <end position="531"/>
    </location>
</feature>
<feature type="transmembrane region" description="Helical" evidence="8">
    <location>
        <begin position="354"/>
        <end position="373"/>
    </location>
</feature>
<gene>
    <name evidence="9" type="ORF">DealDRAFT_0494</name>
</gene>
<evidence type="ECO:0000313" key="10">
    <source>
        <dbReference type="Proteomes" id="UP000006443"/>
    </source>
</evidence>
<keyword evidence="5 8" id="KW-1133">Transmembrane helix</keyword>
<feature type="transmembrane region" description="Helical" evidence="8">
    <location>
        <begin position="538"/>
        <end position="557"/>
    </location>
</feature>
<feature type="transmembrane region" description="Helical" evidence="8">
    <location>
        <begin position="379"/>
        <end position="398"/>
    </location>
</feature>
<dbReference type="EMBL" id="ACJM01000002">
    <property type="protein sequence ID" value="EEG78564.1"/>
    <property type="molecule type" value="Genomic_DNA"/>
</dbReference>
<dbReference type="GO" id="GO:0005886">
    <property type="term" value="C:plasma membrane"/>
    <property type="evidence" value="ECO:0007669"/>
    <property type="project" value="TreeGrafter"/>
</dbReference>
<evidence type="ECO:0000256" key="8">
    <source>
        <dbReference type="SAM" id="Phobius"/>
    </source>
</evidence>
<evidence type="ECO:0000256" key="1">
    <source>
        <dbReference type="ARBA" id="ARBA00004141"/>
    </source>
</evidence>
<feature type="transmembrane region" description="Helical" evidence="8">
    <location>
        <begin position="451"/>
        <end position="469"/>
    </location>
</feature>
<evidence type="ECO:0000256" key="5">
    <source>
        <dbReference type="ARBA" id="ARBA00022989"/>
    </source>
</evidence>
<organism evidence="9 10">
    <name type="scientific">Dethiobacter alkaliphilus AHT 1</name>
    <dbReference type="NCBI Taxonomy" id="555088"/>
    <lineage>
        <taxon>Bacteria</taxon>
        <taxon>Bacillati</taxon>
        <taxon>Bacillota</taxon>
        <taxon>Dethiobacteria</taxon>
        <taxon>Dethiobacterales</taxon>
        <taxon>Dethiobacteraceae</taxon>
        <taxon>Dethiobacter</taxon>
    </lineage>
</organism>
<sequence length="561" mass="61221">MSRSEGLKGFWLYMWQLHRQTKNVMKLNFSAKEQMMLAESEEERKEPADKTHYGIDENEVLPGGDRSPKEGMDVSHDYGPRQRIGLFLGPLLFFIFLIMPNPEGMSPEAQRVLASTAWIATWWITEAIPIPVTSLLPIVLFPLTGSMAVGDTTAPYANPNVFLFMGGFMIAVCMEKWNLHSRIALGIINFIGTSPNRLILGFMAATGFLSMWISNTATTMMMLPIGLAVILQVATLVEEQGIEGIDVRKGKFNFGTCLMLCIGYSASIGGVATLIGTPPNIIFAGAAEEMFGVTIGFAQWMAYGLPISVVFMLIAWLYMTRVAYPTKLKEIPGGREVIQSEMAELGTISREEKLVAGVFLFVALAWISRSFILETYFPMINDALIAILGAIITFLIPVNLKKGEFLNDWHTAVKVPWGILLLFGGGLAIAAGFSTTGLAEWIGMQLSALEGTAMILIVLAVVTLVIYLTEITSNTATTSMMMPIMAAMAAAMAVPPFTMMITAATAASYAFMLPVATPPNAVIFGSGYITIPQMVKAGAWLNILGVIVITLFAYFWLPIIF</sequence>
<evidence type="ECO:0000256" key="7">
    <source>
        <dbReference type="ARBA" id="ARBA00031174"/>
    </source>
</evidence>
<dbReference type="Pfam" id="PF00939">
    <property type="entry name" value="Na_sulph_symp"/>
    <property type="match status" value="1"/>
</dbReference>
<accession>C0GDT1</accession>
<comment type="similarity">
    <text evidence="2">Belongs to the SLC13A/DASS transporter (TC 2.A.47) family. NADC subfamily.</text>
</comment>
<dbReference type="STRING" id="555088.DealDRAFT_0494"/>